<reference evidence="1" key="1">
    <citation type="journal article" date="2020" name="J. Exp. Bot.">
        <title>Zygnema circumcarinatum UTEX 1559 chloroplast and mitochondrial genomes provide insight into land plant evolution.</title>
        <authorList>
            <person name="Orton L.M."/>
            <person name="Fitzek E."/>
            <person name="Feng X."/>
            <person name="Grayburn W.S."/>
            <person name="Mower J.P."/>
            <person name="Liu K."/>
            <person name="Zhang C."/>
            <person name="Duvall M.R."/>
            <person name="Yin Y."/>
        </authorList>
    </citation>
    <scope>NUCLEOTIDE SEQUENCE</scope>
    <source>
        <strain evidence="1">UTEX 1559 mating type +</strain>
    </source>
</reference>
<keyword evidence="1" id="KW-0496">Mitochondrion</keyword>
<evidence type="ECO:0000313" key="1">
    <source>
        <dbReference type="EMBL" id="QKQ14710.1"/>
    </source>
</evidence>
<sequence length="69" mass="7904">MASVRLGLTATIVRTRRNKVSLRGVFRLRLTYLWFSPFSLSWTLALNQSGFSTEFIETLPAMRATRGRP</sequence>
<proteinExistence type="predicted"/>
<accession>A0A6N0GXK6</accession>
<dbReference type="EMBL" id="MT040698">
    <property type="protein sequence ID" value="QKQ14710.1"/>
    <property type="molecule type" value="Genomic_DNA"/>
</dbReference>
<geneLocation type="mitochondrion" evidence="1"/>
<gene>
    <name evidence="1" type="primary">ORFzc3</name>
</gene>
<name>A0A6N0GXK6_ZYGCR</name>
<protein>
    <submittedName>
        <fullName evidence="1">Uncharacterized protein</fullName>
    </submittedName>
</protein>
<organism evidence="1">
    <name type="scientific">Zygnema circumcarinatum</name>
    <name type="common">Green alga</name>
    <dbReference type="NCBI Taxonomy" id="35869"/>
    <lineage>
        <taxon>Eukaryota</taxon>
        <taxon>Viridiplantae</taxon>
        <taxon>Streptophyta</taxon>
        <taxon>Zygnematophyceae</taxon>
        <taxon>Zygnematophycidae</taxon>
        <taxon>Zygnematales</taxon>
        <taxon>Zygnemataceae</taxon>
        <taxon>Zygnema</taxon>
    </lineage>
</organism>
<dbReference type="AlphaFoldDB" id="A0A6N0GXK6"/>